<name>S0FSE7_RUMCE</name>
<gene>
    <name evidence="2" type="ORF">CTER_0781</name>
</gene>
<evidence type="ECO:0000313" key="3">
    <source>
        <dbReference type="Proteomes" id="UP000014155"/>
    </source>
</evidence>
<comment type="caution">
    <text evidence="2">The sequence shown here is derived from an EMBL/GenBank/DDBJ whole genome shotgun (WGS) entry which is preliminary data.</text>
</comment>
<feature type="transmembrane region" description="Helical" evidence="1">
    <location>
        <begin position="6"/>
        <end position="26"/>
    </location>
</feature>
<keyword evidence="1" id="KW-0472">Membrane</keyword>
<reference evidence="2 3" key="1">
    <citation type="journal article" date="2013" name="Genome Announc.">
        <title>Draft Genome Sequence of the Cellulolytic, Mesophilic, Anaerobic Bacterium Clostridium termitidis Strain CT1112 (DSM 5398).</title>
        <authorList>
            <person name="Lal S."/>
            <person name="Ramachandran U."/>
            <person name="Zhang X."/>
            <person name="Munir R."/>
            <person name="Sparling R."/>
            <person name="Levin D.B."/>
        </authorList>
    </citation>
    <scope>NUCLEOTIDE SEQUENCE [LARGE SCALE GENOMIC DNA]</scope>
    <source>
        <strain evidence="2 3">CT1112</strain>
    </source>
</reference>
<dbReference type="Proteomes" id="UP000014155">
    <property type="component" value="Unassembled WGS sequence"/>
</dbReference>
<dbReference type="EMBL" id="AORV01000021">
    <property type="protein sequence ID" value="EMS73261.1"/>
    <property type="molecule type" value="Genomic_DNA"/>
</dbReference>
<sequence length="75" mass="9281">MQIELIQVLQMLIFIFVTFFLAYGFVHSFRNVRAFLSETNINYSIYTVVLYFRKLSVVNYNCYHKFEIWRKYRFS</sequence>
<protein>
    <submittedName>
        <fullName evidence="2">Uncharacterized protein</fullName>
    </submittedName>
</protein>
<accession>S0FSE7</accession>
<dbReference type="STRING" id="1195236.CTER_0781"/>
<keyword evidence="1" id="KW-0812">Transmembrane</keyword>
<keyword evidence="3" id="KW-1185">Reference proteome</keyword>
<dbReference type="AlphaFoldDB" id="S0FSE7"/>
<organism evidence="2 3">
    <name type="scientific">Ruminiclostridium cellobioparum subsp. termitidis CT1112</name>
    <dbReference type="NCBI Taxonomy" id="1195236"/>
    <lineage>
        <taxon>Bacteria</taxon>
        <taxon>Bacillati</taxon>
        <taxon>Bacillota</taxon>
        <taxon>Clostridia</taxon>
        <taxon>Eubacteriales</taxon>
        <taxon>Oscillospiraceae</taxon>
        <taxon>Ruminiclostridium</taxon>
    </lineage>
</organism>
<evidence type="ECO:0000256" key="1">
    <source>
        <dbReference type="SAM" id="Phobius"/>
    </source>
</evidence>
<dbReference type="PATRIC" id="fig|1195236.3.peg.1075"/>
<proteinExistence type="predicted"/>
<dbReference type="RefSeq" id="WP_004624168.1">
    <property type="nucleotide sequence ID" value="NZ_AORV01000021.1"/>
</dbReference>
<keyword evidence="1" id="KW-1133">Transmembrane helix</keyword>
<evidence type="ECO:0000313" key="2">
    <source>
        <dbReference type="EMBL" id="EMS73261.1"/>
    </source>
</evidence>